<protein>
    <recommendedName>
        <fullName evidence="1">Retrotransposon gag domain-containing protein</fullName>
    </recommendedName>
</protein>
<dbReference type="AlphaFoldDB" id="A0AAE2CBF1"/>
<dbReference type="Proteomes" id="UP001293254">
    <property type="component" value="Unassembled WGS sequence"/>
</dbReference>
<dbReference type="EMBL" id="JACGWO010000011">
    <property type="protein sequence ID" value="KAK4416013.1"/>
    <property type="molecule type" value="Genomic_DNA"/>
</dbReference>
<keyword evidence="3" id="KW-1185">Reference proteome</keyword>
<feature type="domain" description="Retrotransposon gag" evidence="1">
    <location>
        <begin position="92"/>
        <end position="180"/>
    </location>
</feature>
<evidence type="ECO:0000313" key="3">
    <source>
        <dbReference type="Proteomes" id="UP001293254"/>
    </source>
</evidence>
<organism evidence="2 3">
    <name type="scientific">Sesamum alatum</name>
    <dbReference type="NCBI Taxonomy" id="300844"/>
    <lineage>
        <taxon>Eukaryota</taxon>
        <taxon>Viridiplantae</taxon>
        <taxon>Streptophyta</taxon>
        <taxon>Embryophyta</taxon>
        <taxon>Tracheophyta</taxon>
        <taxon>Spermatophyta</taxon>
        <taxon>Magnoliopsida</taxon>
        <taxon>eudicotyledons</taxon>
        <taxon>Gunneridae</taxon>
        <taxon>Pentapetalae</taxon>
        <taxon>asterids</taxon>
        <taxon>lamiids</taxon>
        <taxon>Lamiales</taxon>
        <taxon>Pedaliaceae</taxon>
        <taxon>Sesamum</taxon>
    </lineage>
</organism>
<accession>A0AAE2CBF1</accession>
<reference evidence="2" key="1">
    <citation type="submission" date="2020-06" db="EMBL/GenBank/DDBJ databases">
        <authorList>
            <person name="Li T."/>
            <person name="Hu X."/>
            <person name="Zhang T."/>
            <person name="Song X."/>
            <person name="Zhang H."/>
            <person name="Dai N."/>
            <person name="Sheng W."/>
            <person name="Hou X."/>
            <person name="Wei L."/>
        </authorList>
    </citation>
    <scope>NUCLEOTIDE SEQUENCE</scope>
    <source>
        <strain evidence="2">3651</strain>
        <tissue evidence="2">Leaf</tissue>
    </source>
</reference>
<name>A0AAE2CBF1_9LAMI</name>
<sequence>MVVVQDIRTTMDERNEATSAALSELWQRDSPASPAALPGPLLAQVITGPVVPAPPKLHLPLVDGSNPLDWLFQAAQFFDLYEIVEEQRLRRVACYMTGDALGWYQRMHPNRLISTWVGFRPKLELRFGPSFYESHRHALFKLRQEGPFANFLLKFERLCNRVVGLSPEATLDYFLFGLRPEIQRELVVLHPTSISQAISLARLIDSKLNDKPFLAPPPPKCCARPCASSATL</sequence>
<evidence type="ECO:0000313" key="2">
    <source>
        <dbReference type="EMBL" id="KAK4416013.1"/>
    </source>
</evidence>
<evidence type="ECO:0000259" key="1">
    <source>
        <dbReference type="Pfam" id="PF03732"/>
    </source>
</evidence>
<dbReference type="InterPro" id="IPR005162">
    <property type="entry name" value="Retrotrans_gag_dom"/>
</dbReference>
<gene>
    <name evidence="2" type="ORF">Salat_2708700</name>
</gene>
<dbReference type="Pfam" id="PF03732">
    <property type="entry name" value="Retrotrans_gag"/>
    <property type="match status" value="1"/>
</dbReference>
<reference evidence="2" key="2">
    <citation type="journal article" date="2024" name="Plant">
        <title>Genomic evolution and insights into agronomic trait innovations of Sesamum species.</title>
        <authorList>
            <person name="Miao H."/>
            <person name="Wang L."/>
            <person name="Qu L."/>
            <person name="Liu H."/>
            <person name="Sun Y."/>
            <person name="Le M."/>
            <person name="Wang Q."/>
            <person name="Wei S."/>
            <person name="Zheng Y."/>
            <person name="Lin W."/>
            <person name="Duan Y."/>
            <person name="Cao H."/>
            <person name="Xiong S."/>
            <person name="Wang X."/>
            <person name="Wei L."/>
            <person name="Li C."/>
            <person name="Ma Q."/>
            <person name="Ju M."/>
            <person name="Zhao R."/>
            <person name="Li G."/>
            <person name="Mu C."/>
            <person name="Tian Q."/>
            <person name="Mei H."/>
            <person name="Zhang T."/>
            <person name="Gao T."/>
            <person name="Zhang H."/>
        </authorList>
    </citation>
    <scope>NUCLEOTIDE SEQUENCE</scope>
    <source>
        <strain evidence="2">3651</strain>
    </source>
</reference>
<comment type="caution">
    <text evidence="2">The sequence shown here is derived from an EMBL/GenBank/DDBJ whole genome shotgun (WGS) entry which is preliminary data.</text>
</comment>
<proteinExistence type="predicted"/>